<evidence type="ECO:0000256" key="3">
    <source>
        <dbReference type="ARBA" id="ARBA00022723"/>
    </source>
</evidence>
<dbReference type="PROSITE" id="PS51918">
    <property type="entry name" value="RADICAL_SAM"/>
    <property type="match status" value="1"/>
</dbReference>
<feature type="domain" description="Radical SAM core" evidence="6">
    <location>
        <begin position="1"/>
        <end position="236"/>
    </location>
</feature>
<comment type="caution">
    <text evidence="7">The sequence shown here is derived from an EMBL/GenBank/DDBJ whole genome shotgun (WGS) entry which is preliminary data.</text>
</comment>
<gene>
    <name evidence="7" type="ORF">OJ997_33465</name>
</gene>
<protein>
    <recommendedName>
        <fullName evidence="1">Heme chaperone HemW</fullName>
    </recommendedName>
</protein>
<dbReference type="Pfam" id="PF04055">
    <property type="entry name" value="Radical_SAM"/>
    <property type="match status" value="1"/>
</dbReference>
<sequence>MGAYLHFPFCRSVCDYCGYETRLISKSGATQFSTLAEREILGFREADDFSRATLTSMFFGGGTASLLPLPAMESTLRALKDATGTDTIEEVTLECEPGTISVGKLEHARALGVNRVSICAQSFDNAELARLTRKHSSADALQLLDATIEAGIENRHVDLMYGFRDQTLDDWRRTVEFTASLPIHHISAYKLYVFRYGRLHRANLVPRPESEAEAATDRLSAMHDIARTTFAAAGFEQYTLTEYARPGYQSRYLNDTFGGGDILPLGPSSFGRCGHEVWQNPGLVNMYQDAAGWESGRRAYRLTPAEAFKRDVILGLWRLRVDTQERAGAAGVTASDALLAALELASREDKLDWDGRVVDLRPHQRFGVGDVMSALAALDADLWIEPDGSRAGTRTMRPAWDSNPLSSELRTVLRMARRDPKFYIELSLDPRDRIGMLDPPLQEADVRALVDAIGGTGPAAPATLLARLREEWESIVSEQRRDTRRAAEV</sequence>
<dbReference type="InterPro" id="IPR058240">
    <property type="entry name" value="rSAM_sf"/>
</dbReference>
<dbReference type="InterPro" id="IPR006638">
    <property type="entry name" value="Elp3/MiaA/NifB-like_rSAM"/>
</dbReference>
<dbReference type="SMART" id="SM00729">
    <property type="entry name" value="Elp3"/>
    <property type="match status" value="1"/>
</dbReference>
<dbReference type="EMBL" id="JAPDDP010000105">
    <property type="protein sequence ID" value="MDA0185262.1"/>
    <property type="molecule type" value="Genomic_DNA"/>
</dbReference>
<dbReference type="AlphaFoldDB" id="A0A9X3NPP3"/>
<reference evidence="7" key="1">
    <citation type="submission" date="2022-10" db="EMBL/GenBank/DDBJ databases">
        <title>The WGS of Solirubrobacter phytolaccae KCTC 29190.</title>
        <authorList>
            <person name="Jiang Z."/>
        </authorList>
    </citation>
    <scope>NUCLEOTIDE SEQUENCE</scope>
    <source>
        <strain evidence="7">KCTC 29190</strain>
    </source>
</reference>
<dbReference type="InterPro" id="IPR007197">
    <property type="entry name" value="rSAM"/>
</dbReference>
<dbReference type="InterPro" id="IPR034505">
    <property type="entry name" value="Coproporphyrinogen-III_oxidase"/>
</dbReference>
<dbReference type="GO" id="GO:0051539">
    <property type="term" value="F:4 iron, 4 sulfur cluster binding"/>
    <property type="evidence" value="ECO:0007669"/>
    <property type="project" value="TreeGrafter"/>
</dbReference>
<accession>A0A9X3NPP3</accession>
<proteinExistence type="predicted"/>
<dbReference type="InterPro" id="IPR013785">
    <property type="entry name" value="Aldolase_TIM"/>
</dbReference>
<evidence type="ECO:0000313" key="8">
    <source>
        <dbReference type="Proteomes" id="UP001147653"/>
    </source>
</evidence>
<dbReference type="Gene3D" id="3.20.20.70">
    <property type="entry name" value="Aldolase class I"/>
    <property type="match status" value="1"/>
</dbReference>
<dbReference type="GO" id="GO:0046872">
    <property type="term" value="F:metal ion binding"/>
    <property type="evidence" value="ECO:0007669"/>
    <property type="project" value="UniProtKB-KW"/>
</dbReference>
<evidence type="ECO:0000256" key="4">
    <source>
        <dbReference type="ARBA" id="ARBA00023004"/>
    </source>
</evidence>
<organism evidence="7 8">
    <name type="scientific">Solirubrobacter phytolaccae</name>
    <dbReference type="NCBI Taxonomy" id="1404360"/>
    <lineage>
        <taxon>Bacteria</taxon>
        <taxon>Bacillati</taxon>
        <taxon>Actinomycetota</taxon>
        <taxon>Thermoleophilia</taxon>
        <taxon>Solirubrobacterales</taxon>
        <taxon>Solirubrobacteraceae</taxon>
        <taxon>Solirubrobacter</taxon>
    </lineage>
</organism>
<dbReference type="GO" id="GO:0003824">
    <property type="term" value="F:catalytic activity"/>
    <property type="evidence" value="ECO:0007669"/>
    <property type="project" value="InterPro"/>
</dbReference>
<dbReference type="GO" id="GO:0005737">
    <property type="term" value="C:cytoplasm"/>
    <property type="evidence" value="ECO:0007669"/>
    <property type="project" value="TreeGrafter"/>
</dbReference>
<keyword evidence="4" id="KW-0408">Iron</keyword>
<evidence type="ECO:0000256" key="2">
    <source>
        <dbReference type="ARBA" id="ARBA00022691"/>
    </source>
</evidence>
<evidence type="ECO:0000259" key="6">
    <source>
        <dbReference type="PROSITE" id="PS51918"/>
    </source>
</evidence>
<name>A0A9X3NPP3_9ACTN</name>
<dbReference type="GO" id="GO:0006779">
    <property type="term" value="P:porphyrin-containing compound biosynthetic process"/>
    <property type="evidence" value="ECO:0007669"/>
    <property type="project" value="TreeGrafter"/>
</dbReference>
<evidence type="ECO:0000313" key="7">
    <source>
        <dbReference type="EMBL" id="MDA0185262.1"/>
    </source>
</evidence>
<evidence type="ECO:0000256" key="1">
    <source>
        <dbReference type="ARBA" id="ARBA00017228"/>
    </source>
</evidence>
<keyword evidence="2" id="KW-0949">S-adenosyl-L-methionine</keyword>
<keyword evidence="5" id="KW-0411">Iron-sulfur</keyword>
<dbReference type="SFLD" id="SFLDG01065">
    <property type="entry name" value="anaerobic_coproporphyrinogen-I"/>
    <property type="match status" value="1"/>
</dbReference>
<dbReference type="PANTHER" id="PTHR13932:SF5">
    <property type="entry name" value="RADICAL S-ADENOSYL METHIONINE DOMAIN-CONTAINING PROTEIN 1, MITOCHONDRIAL"/>
    <property type="match status" value="1"/>
</dbReference>
<dbReference type="RefSeq" id="WP_270029758.1">
    <property type="nucleotide sequence ID" value="NZ_JAPDDP010000105.1"/>
</dbReference>
<keyword evidence="8" id="KW-1185">Reference proteome</keyword>
<keyword evidence="3" id="KW-0479">Metal-binding</keyword>
<dbReference type="SUPFAM" id="SSF102114">
    <property type="entry name" value="Radical SAM enzymes"/>
    <property type="match status" value="1"/>
</dbReference>
<evidence type="ECO:0000256" key="5">
    <source>
        <dbReference type="ARBA" id="ARBA00023014"/>
    </source>
</evidence>
<dbReference type="SFLD" id="SFLDS00029">
    <property type="entry name" value="Radical_SAM"/>
    <property type="match status" value="1"/>
</dbReference>
<dbReference type="Proteomes" id="UP001147653">
    <property type="component" value="Unassembled WGS sequence"/>
</dbReference>
<dbReference type="PANTHER" id="PTHR13932">
    <property type="entry name" value="COPROPORPHYRINIGEN III OXIDASE"/>
    <property type="match status" value="1"/>
</dbReference>